<dbReference type="InterPro" id="IPR039424">
    <property type="entry name" value="SBP_5"/>
</dbReference>
<dbReference type="InterPro" id="IPR030678">
    <property type="entry name" value="Peptide/Ni-bd"/>
</dbReference>
<comment type="caution">
    <text evidence="8">The sequence shown here is derived from an EMBL/GenBank/DDBJ whole genome shotgun (WGS) entry which is preliminary data.</text>
</comment>
<dbReference type="GO" id="GO:1904680">
    <property type="term" value="F:peptide transmembrane transporter activity"/>
    <property type="evidence" value="ECO:0007669"/>
    <property type="project" value="TreeGrafter"/>
</dbReference>
<evidence type="ECO:0000256" key="4">
    <source>
        <dbReference type="ARBA" id="ARBA00022729"/>
    </source>
</evidence>
<accession>A0A7K1RFB9</accession>
<dbReference type="EMBL" id="WPHU01000004">
    <property type="protein sequence ID" value="MVA56714.1"/>
    <property type="molecule type" value="Genomic_DNA"/>
</dbReference>
<dbReference type="EMBL" id="MBEV02000005">
    <property type="protein sequence ID" value="MUP05468.1"/>
    <property type="molecule type" value="Genomic_DNA"/>
</dbReference>
<dbReference type="Gene3D" id="3.40.190.10">
    <property type="entry name" value="Periplasmic binding protein-like II"/>
    <property type="match status" value="1"/>
</dbReference>
<evidence type="ECO:0000256" key="5">
    <source>
        <dbReference type="SAM" id="SignalP"/>
    </source>
</evidence>
<dbReference type="Proteomes" id="UP000175993">
    <property type="component" value="Unassembled WGS sequence"/>
</dbReference>
<keyword evidence="3" id="KW-0813">Transport</keyword>
<dbReference type="Pfam" id="PF00496">
    <property type="entry name" value="SBP_bac_5"/>
    <property type="match status" value="1"/>
</dbReference>
<evidence type="ECO:0000256" key="1">
    <source>
        <dbReference type="ARBA" id="ARBA00004418"/>
    </source>
</evidence>
<dbReference type="AlphaFoldDB" id="A0A7K1RFB9"/>
<proteinExistence type="inferred from homology"/>
<dbReference type="CDD" id="cd08512">
    <property type="entry name" value="PBP2_NikA_DppA_OppA_like_7"/>
    <property type="match status" value="1"/>
</dbReference>
<feature type="chain" id="PRO_5044438555" evidence="5">
    <location>
        <begin position="29"/>
        <end position="528"/>
    </location>
</feature>
<dbReference type="Gene3D" id="3.90.76.10">
    <property type="entry name" value="Dipeptide-binding Protein, Domain 1"/>
    <property type="match status" value="1"/>
</dbReference>
<dbReference type="SUPFAM" id="SSF53850">
    <property type="entry name" value="Periplasmic binding protein-like II"/>
    <property type="match status" value="1"/>
</dbReference>
<dbReference type="PANTHER" id="PTHR30290">
    <property type="entry name" value="PERIPLASMIC BINDING COMPONENT OF ABC TRANSPORTER"/>
    <property type="match status" value="1"/>
</dbReference>
<dbReference type="OrthoDB" id="9801912at2"/>
<evidence type="ECO:0000313" key="9">
    <source>
        <dbReference type="Proteomes" id="UP000175993"/>
    </source>
</evidence>
<feature type="domain" description="Solute-binding protein family 5" evidence="6">
    <location>
        <begin position="85"/>
        <end position="443"/>
    </location>
</feature>
<dbReference type="GO" id="GO:0030288">
    <property type="term" value="C:outer membrane-bounded periplasmic space"/>
    <property type="evidence" value="ECO:0007669"/>
    <property type="project" value="UniProtKB-ARBA"/>
</dbReference>
<evidence type="ECO:0000259" key="6">
    <source>
        <dbReference type="Pfam" id="PF00496"/>
    </source>
</evidence>
<dbReference type="InterPro" id="IPR000914">
    <property type="entry name" value="SBP_5_dom"/>
</dbReference>
<reference evidence="7 9" key="1">
    <citation type="submission" date="2019-11" db="EMBL/GenBank/DDBJ databases">
        <title>Whole-genome sequencing of Allorhizobium vitis.</title>
        <authorList>
            <person name="Gan H.M."/>
            <person name="Savka M.A."/>
        </authorList>
    </citation>
    <scope>NUCLEOTIDE SEQUENCE [LARGE SCALE GENOMIC DNA]</scope>
    <source>
        <strain evidence="7 9">AB4</strain>
    </source>
</reference>
<protein>
    <submittedName>
        <fullName evidence="8">ABC transporter substrate-binding protein</fullName>
    </submittedName>
</protein>
<dbReference type="PANTHER" id="PTHR30290:SF10">
    <property type="entry name" value="PERIPLASMIC OLIGOPEPTIDE-BINDING PROTEIN-RELATED"/>
    <property type="match status" value="1"/>
</dbReference>
<comment type="similarity">
    <text evidence="2">Belongs to the bacterial solute-binding protein 5 family.</text>
</comment>
<evidence type="ECO:0000313" key="8">
    <source>
        <dbReference type="EMBL" id="MVA56714.1"/>
    </source>
</evidence>
<name>A0A7K1RFB9_AGRVI</name>
<evidence type="ECO:0000313" key="7">
    <source>
        <dbReference type="EMBL" id="MUP05468.1"/>
    </source>
</evidence>
<organism evidence="8 10">
    <name type="scientific">Agrobacterium vitis</name>
    <name type="common">Rhizobium vitis</name>
    <dbReference type="NCBI Taxonomy" id="373"/>
    <lineage>
        <taxon>Bacteria</taxon>
        <taxon>Pseudomonadati</taxon>
        <taxon>Pseudomonadota</taxon>
        <taxon>Alphaproteobacteria</taxon>
        <taxon>Hyphomicrobiales</taxon>
        <taxon>Rhizobiaceae</taxon>
        <taxon>Rhizobium/Agrobacterium group</taxon>
        <taxon>Agrobacterium</taxon>
    </lineage>
</organism>
<dbReference type="Gene3D" id="3.10.105.10">
    <property type="entry name" value="Dipeptide-binding Protein, Domain 3"/>
    <property type="match status" value="1"/>
</dbReference>
<evidence type="ECO:0000313" key="10">
    <source>
        <dbReference type="Proteomes" id="UP000440716"/>
    </source>
</evidence>
<gene>
    <name evidence="7" type="ORF">BBI04_011625</name>
    <name evidence="8" type="ORF">GOZ88_11390</name>
</gene>
<evidence type="ECO:0000256" key="2">
    <source>
        <dbReference type="ARBA" id="ARBA00005695"/>
    </source>
</evidence>
<feature type="signal peptide" evidence="5">
    <location>
        <begin position="1"/>
        <end position="28"/>
    </location>
</feature>
<dbReference type="GO" id="GO:0043190">
    <property type="term" value="C:ATP-binding cassette (ABC) transporter complex"/>
    <property type="evidence" value="ECO:0007669"/>
    <property type="project" value="InterPro"/>
</dbReference>
<keyword evidence="4 5" id="KW-0732">Signal</keyword>
<dbReference type="Proteomes" id="UP000440716">
    <property type="component" value="Unassembled WGS sequence"/>
</dbReference>
<dbReference type="PIRSF" id="PIRSF002741">
    <property type="entry name" value="MppA"/>
    <property type="match status" value="1"/>
</dbReference>
<sequence>MGMMSLMSSRLLGMTAAAALLGAGTALGASGDLVVNAPTAPSTLDPAWACGVPDIGFLQNFYVRLVDFGIKKNAAGGEEVDYGAVRPYLAKSWMISDDGKTYTFKLNDNYKFTSGKPVDAAAVKYSFERGLKMGGCGQYFLTDGFLSPSIIESIEAPDATTVVIKLIQSNANSLADWATGAASIVDPAVVEANGGVVAGKPNEYMSSHVAGSGPYVLDSYLPNQSAHATANPNFGGEPPLAKSIQMNWISSAPTLLLQARSGQADVTYGLSKQAVSTLKSSPDVKVEAFSNPFVQQMMLPNTKAPWDNPKVREAVAHAVPYEDIVKKVAFGYGTLYFGPVPPSMAGFNAELSKPIQFDLAKAKTLLAESGVKLPVDVEVLVQEGDTTQQQIATVLQSTWSKLGINLKIRIAPGAEYQDLTQGHKVQSLMRLDGPGVFEAGYYFGYDVMCKTPYNLTESCNPKINELVVKLRATLDKVEHQKILDEITTLWRADYPKLLFFEDQPVIVLSKNVKAFRFAPLTDFRFMGK</sequence>
<evidence type="ECO:0000256" key="3">
    <source>
        <dbReference type="ARBA" id="ARBA00022448"/>
    </source>
</evidence>
<reference evidence="8 10" key="2">
    <citation type="submission" date="2019-12" db="EMBL/GenBank/DDBJ databases">
        <title>Whole-genome sequencing of Allorhizobium vitis.</title>
        <authorList>
            <person name="Gan H.M."/>
            <person name="Szegedi E."/>
            <person name="Burr T."/>
            <person name="Savka M.A."/>
        </authorList>
    </citation>
    <scope>NUCLEOTIDE SEQUENCE [LARGE SCALE GENOMIC DNA]</scope>
    <source>
        <strain evidence="8 10">CG415</strain>
    </source>
</reference>
<dbReference type="GO" id="GO:0015833">
    <property type="term" value="P:peptide transport"/>
    <property type="evidence" value="ECO:0007669"/>
    <property type="project" value="TreeGrafter"/>
</dbReference>
<comment type="subcellular location">
    <subcellularLocation>
        <location evidence="1">Periplasm</location>
    </subcellularLocation>
</comment>